<dbReference type="Gene3D" id="1.10.260.40">
    <property type="entry name" value="lambda repressor-like DNA-binding domains"/>
    <property type="match status" value="1"/>
</dbReference>
<evidence type="ECO:0000313" key="6">
    <source>
        <dbReference type="Proteomes" id="UP000838160"/>
    </source>
</evidence>
<name>A0ABM8ZM96_9VIBR</name>
<dbReference type="InterPro" id="IPR000843">
    <property type="entry name" value="HTH_LacI"/>
</dbReference>
<sequence length="336" mass="37849">MSKIRIIDVANHAGVSKSTVSQYLNGRYGHMSEATKGKIKQAISDLNYVPSPIARNLKSDKTKTIGVVVRDISGFNTGKVLRAIDDYCKRHQYNVFIYNTDFDPEIEKQSLQILRQMRVDGIILTSTGHNQELIHSYQQQNFPIVEFQLEYPGTRSNIVVSDYFAGAKQATEYLIKLGHQRIAFVTQPFESGDSRSQRYQGYREALALHNIEFESDWVIDWQRESGFATNPTVLINSEQPVTAMFSQHLAITMDLLKLLDSNNISIPNQVSVVGFDEIPMVDMFKVPVTVIKQDAYQIGVESAKLMLQAINAPEQAAQKVIVPCELIARDSCKLLS</sequence>
<reference evidence="5" key="1">
    <citation type="submission" date="2021-12" db="EMBL/GenBank/DDBJ databases">
        <authorList>
            <person name="Rodrigo-Torres L."/>
            <person name="Arahal R. D."/>
            <person name="Lucena T."/>
        </authorList>
    </citation>
    <scope>NUCLEOTIDE SEQUENCE</scope>
    <source>
        <strain evidence="5">CECT 8226</strain>
    </source>
</reference>
<evidence type="ECO:0000256" key="3">
    <source>
        <dbReference type="ARBA" id="ARBA00023163"/>
    </source>
</evidence>
<keyword evidence="2" id="KW-0238">DNA-binding</keyword>
<feature type="domain" description="HTH lacI-type" evidence="4">
    <location>
        <begin position="4"/>
        <end position="59"/>
    </location>
</feature>
<gene>
    <name evidence="5" type="primary">kdgR_4</name>
    <name evidence="5" type="ORF">VHP8226_03419</name>
</gene>
<dbReference type="EMBL" id="CAKLCM010000003">
    <property type="protein sequence ID" value="CAH0529664.1"/>
    <property type="molecule type" value="Genomic_DNA"/>
</dbReference>
<dbReference type="Pfam" id="PF00532">
    <property type="entry name" value="Peripla_BP_1"/>
    <property type="match status" value="1"/>
</dbReference>
<dbReference type="CDD" id="cd01392">
    <property type="entry name" value="HTH_LacI"/>
    <property type="match status" value="1"/>
</dbReference>
<evidence type="ECO:0000313" key="5">
    <source>
        <dbReference type="EMBL" id="CAH0529664.1"/>
    </source>
</evidence>
<keyword evidence="3" id="KW-0804">Transcription</keyword>
<dbReference type="SUPFAM" id="SSF53822">
    <property type="entry name" value="Periplasmic binding protein-like I"/>
    <property type="match status" value="1"/>
</dbReference>
<dbReference type="InterPro" id="IPR028082">
    <property type="entry name" value="Peripla_BP_I"/>
</dbReference>
<keyword evidence="1" id="KW-0805">Transcription regulation</keyword>
<dbReference type="PROSITE" id="PS50932">
    <property type="entry name" value="HTH_LACI_2"/>
    <property type="match status" value="1"/>
</dbReference>
<dbReference type="RefSeq" id="WP_237486247.1">
    <property type="nucleotide sequence ID" value="NZ_CAKLCM010000003.1"/>
</dbReference>
<dbReference type="PANTHER" id="PTHR30146">
    <property type="entry name" value="LACI-RELATED TRANSCRIPTIONAL REPRESSOR"/>
    <property type="match status" value="1"/>
</dbReference>
<keyword evidence="6" id="KW-1185">Reference proteome</keyword>
<dbReference type="InterPro" id="IPR001761">
    <property type="entry name" value="Peripla_BP/Lac1_sug-bd_dom"/>
</dbReference>
<evidence type="ECO:0000256" key="1">
    <source>
        <dbReference type="ARBA" id="ARBA00023015"/>
    </source>
</evidence>
<accession>A0ABM8ZM96</accession>
<proteinExistence type="predicted"/>
<dbReference type="InterPro" id="IPR010982">
    <property type="entry name" value="Lambda_DNA-bd_dom_sf"/>
</dbReference>
<dbReference type="SMART" id="SM00354">
    <property type="entry name" value="HTH_LACI"/>
    <property type="match status" value="1"/>
</dbReference>
<evidence type="ECO:0000259" key="4">
    <source>
        <dbReference type="PROSITE" id="PS50932"/>
    </source>
</evidence>
<dbReference type="CDD" id="cd19977">
    <property type="entry name" value="PBP1_EndR-like"/>
    <property type="match status" value="1"/>
</dbReference>
<comment type="caution">
    <text evidence="5">The sequence shown here is derived from an EMBL/GenBank/DDBJ whole genome shotgun (WGS) entry which is preliminary data.</text>
</comment>
<dbReference type="PANTHER" id="PTHR30146:SF109">
    <property type="entry name" value="HTH-TYPE TRANSCRIPTIONAL REGULATOR GALS"/>
    <property type="match status" value="1"/>
</dbReference>
<dbReference type="Gene3D" id="3.40.50.2300">
    <property type="match status" value="2"/>
</dbReference>
<evidence type="ECO:0000256" key="2">
    <source>
        <dbReference type="ARBA" id="ARBA00023125"/>
    </source>
</evidence>
<dbReference type="Proteomes" id="UP000838160">
    <property type="component" value="Unassembled WGS sequence"/>
</dbReference>
<organism evidence="5 6">
    <name type="scientific">Vibrio hippocampi</name>
    <dbReference type="NCBI Taxonomy" id="654686"/>
    <lineage>
        <taxon>Bacteria</taxon>
        <taxon>Pseudomonadati</taxon>
        <taxon>Pseudomonadota</taxon>
        <taxon>Gammaproteobacteria</taxon>
        <taxon>Vibrionales</taxon>
        <taxon>Vibrionaceae</taxon>
        <taxon>Vibrio</taxon>
    </lineage>
</organism>
<dbReference type="PROSITE" id="PS00356">
    <property type="entry name" value="HTH_LACI_1"/>
    <property type="match status" value="1"/>
</dbReference>
<dbReference type="SUPFAM" id="SSF47413">
    <property type="entry name" value="lambda repressor-like DNA-binding domains"/>
    <property type="match status" value="1"/>
</dbReference>
<protein>
    <submittedName>
        <fullName evidence="5">HTH-type transcriptional regulator KdgR</fullName>
    </submittedName>
</protein>
<dbReference type="Pfam" id="PF00356">
    <property type="entry name" value="LacI"/>
    <property type="match status" value="1"/>
</dbReference>